<proteinExistence type="predicted"/>
<sequence>MFVVLRAALGLQVKSQTIEDEFHQAKLEDAKRYGAGERTLTSRFVMPSLKDYEQYFRNLDSRRTDQVVEWIAVASPRFKGIETVADVLAGKHDAMRVRGDPDRLLVELDADHRYLGGSMFLRCIESMLGTPPRKLPPSSPLYGLLCAPMHEVPSGPNQHLLKWYTVRAAEGSNRRFAAYFAMLKDAMLALGKGGADAPLCVAFSVVFDGQPRVVNNVGVIVLEMYAHTTEAQFARLFEGAGAQAMGSNALCVTGIGRLLGNGQSFRQRLDVVCTALCVDDDALGAEVTVHPTALVYERSYVSLFSRLKADGSASVTAAVTTNIELDAHGWTSVGFALRTGGGVNRRRCEGAGSA</sequence>
<reference evidence="2" key="1">
    <citation type="journal article" date="2015" name="PLoS Genet.">
        <title>Genome Sequence and Transcriptome Analyses of Chrysochromulina tobin: Metabolic Tools for Enhanced Algal Fitness in the Prominent Order Prymnesiales (Haptophyceae).</title>
        <authorList>
            <person name="Hovde B.T."/>
            <person name="Deodato C.R."/>
            <person name="Hunsperger H.M."/>
            <person name="Ryken S.A."/>
            <person name="Yost W."/>
            <person name="Jha R.K."/>
            <person name="Patterson J."/>
            <person name="Monnat R.J. Jr."/>
            <person name="Barlow S.B."/>
            <person name="Starkenburg S.R."/>
            <person name="Cattolico R.A."/>
        </authorList>
    </citation>
    <scope>NUCLEOTIDE SEQUENCE</scope>
    <source>
        <strain evidence="2">CCMP291</strain>
    </source>
</reference>
<organism evidence="1 2">
    <name type="scientific">Chrysochromulina tobinii</name>
    <dbReference type="NCBI Taxonomy" id="1460289"/>
    <lineage>
        <taxon>Eukaryota</taxon>
        <taxon>Haptista</taxon>
        <taxon>Haptophyta</taxon>
        <taxon>Prymnesiophyceae</taxon>
        <taxon>Prymnesiales</taxon>
        <taxon>Chrysochromulinaceae</taxon>
        <taxon>Chrysochromulina</taxon>
    </lineage>
</organism>
<name>A0A0M0JTY5_9EUKA</name>
<evidence type="ECO:0000313" key="1">
    <source>
        <dbReference type="EMBL" id="KOO29965.1"/>
    </source>
</evidence>
<evidence type="ECO:0000313" key="2">
    <source>
        <dbReference type="Proteomes" id="UP000037460"/>
    </source>
</evidence>
<dbReference type="AlphaFoldDB" id="A0A0M0JTY5"/>
<gene>
    <name evidence="1" type="ORF">Ctob_004863</name>
</gene>
<dbReference type="EMBL" id="JWZX01002320">
    <property type="protein sequence ID" value="KOO29965.1"/>
    <property type="molecule type" value="Genomic_DNA"/>
</dbReference>
<keyword evidence="2" id="KW-1185">Reference proteome</keyword>
<protein>
    <submittedName>
        <fullName evidence="1">Uncharacterized protein</fullName>
    </submittedName>
</protein>
<dbReference type="Proteomes" id="UP000037460">
    <property type="component" value="Unassembled WGS sequence"/>
</dbReference>
<accession>A0A0M0JTY5</accession>
<comment type="caution">
    <text evidence="1">The sequence shown here is derived from an EMBL/GenBank/DDBJ whole genome shotgun (WGS) entry which is preliminary data.</text>
</comment>